<evidence type="ECO:0000256" key="2">
    <source>
        <dbReference type="SAM" id="MobiDB-lite"/>
    </source>
</evidence>
<reference evidence="4 5" key="1">
    <citation type="submission" date="2020-04" db="EMBL/GenBank/DDBJ databases">
        <title>Perkinsus olseni comparative genomics.</title>
        <authorList>
            <person name="Bogema D.R."/>
        </authorList>
    </citation>
    <scope>NUCLEOTIDE SEQUENCE [LARGE SCALE GENOMIC DNA]</scope>
    <source>
        <strain evidence="4">00978-12</strain>
    </source>
</reference>
<protein>
    <recommendedName>
        <fullName evidence="3">RING-type domain-containing protein</fullName>
    </recommendedName>
</protein>
<name>A0A7J6NEH4_PEROL</name>
<evidence type="ECO:0000259" key="3">
    <source>
        <dbReference type="PROSITE" id="PS50089"/>
    </source>
</evidence>
<sequence>MLRRMQINFMASPDDQGILLRNIISPRGPSPTDADYEQFYITSGQQFDLATLIKYMDRHCGFQGVRLVDMGQFAGVQITTEARSLIQQNKIKVVRRFIVPLLRTKLGLTDADLDPRNPEAEWKRDEMLRLLLHPGFRVTDAITSTALQEARTQLQAALESLTENLWDRTLTRQEIWRVVKPTFMGLVQSSRVMSQQHQAMMIQTLRGGIAGDPAPATFKDAPTPKFYFGISSKDTLKSAEKRIAITEGVLTLKAAFCGDGSNVEVGGALVRGTFGLVVYHFESNADADNVNGCSICDASPVAGQPELWSCQCGNTLCRDCIGSTVLSSIVNENPQVRREGGRCPFCRNSWTQVLDLVPLRGEVVALVNTISAMNGRRCPLAEADCIVPVNLPFGLTRSSIYSSLWSLMGLPSTAETLRLNEGLGAELSVYDIIRIRGPHYVTDGPDLPFLYLDGSGSVLHAVHLPDEHAGGQQQHPLVAAGPADEAGAEENAVEEQQEEGAVEEQQAEGAVEEQQAEGAVEEQQAEGAVEEQQAEGAVEEQQAEGAVVDPEEGHAGDAHHGEAAAADQAEIGGPAGHGAAPEDHDNDAEGPQDEAADEDGVALSQRVLLGVSPIPKEWIGRTNNKKRSIWVEHRNYREIKAQKDNKYMFRSCCKGCSVTLVLQERENGIFITRAPKAHPASCNQVPDPRRETQTRLRHQVQDTVASEGRRNGLVEDVVADGGLAQTTRNDFRNSTQAGYRAERARDGSAKIRSFERDRAGYYEDFVDFVVNKTTTTRGSDFPFILYSDHETPMIIWGASRNIEALSRASGMIWDATFLIAPKGWSQLWAGLAEIDGHYVPVYFVLMKDKSQNQYERALRKIGTDLAQRHLYQVLQTLYFITDFEPAMRNAFRSEWEIGPQKLRGCLFHLCKAWIRAIQAEGLAADYWANEATRSERGKWMHSLMGLPCLPEAECQETWEALKTEPPAADPQVQNLVQYLDGTYFGDNAVYSATEWACEPRENTPPQRTTNPLEGLNHHINKGVTKSSSIQVLCDKMLMLQVKAEVTLNSVEQGEPADASRSKEPMRLRHYQLYRQQVITRKRYLELISRLCGVNRLMVDSN</sequence>
<evidence type="ECO:0000256" key="1">
    <source>
        <dbReference type="PROSITE-ProRule" id="PRU00175"/>
    </source>
</evidence>
<dbReference type="Pfam" id="PF10551">
    <property type="entry name" value="MULE"/>
    <property type="match status" value="1"/>
</dbReference>
<feature type="region of interest" description="Disordered" evidence="2">
    <location>
        <begin position="469"/>
        <end position="599"/>
    </location>
</feature>
<proteinExistence type="predicted"/>
<dbReference type="InterPro" id="IPR018289">
    <property type="entry name" value="MULE_transposase_dom"/>
</dbReference>
<keyword evidence="1" id="KW-0863">Zinc-finger</keyword>
<dbReference type="Proteomes" id="UP000541610">
    <property type="component" value="Unassembled WGS sequence"/>
</dbReference>
<dbReference type="AlphaFoldDB" id="A0A7J6NEH4"/>
<dbReference type="Gene3D" id="3.30.40.10">
    <property type="entry name" value="Zinc/RING finger domain, C3HC4 (zinc finger)"/>
    <property type="match status" value="1"/>
</dbReference>
<keyword evidence="1" id="KW-0479">Metal-binding</keyword>
<accession>A0A7J6NEH4</accession>
<keyword evidence="1" id="KW-0862">Zinc</keyword>
<comment type="caution">
    <text evidence="4">The sequence shown here is derived from an EMBL/GenBank/DDBJ whole genome shotgun (WGS) entry which is preliminary data.</text>
</comment>
<dbReference type="OrthoDB" id="6612379at2759"/>
<evidence type="ECO:0000313" key="4">
    <source>
        <dbReference type="EMBL" id="KAF4682164.1"/>
    </source>
</evidence>
<dbReference type="EMBL" id="JABANP010000453">
    <property type="protein sequence ID" value="KAF4682164.1"/>
    <property type="molecule type" value="Genomic_DNA"/>
</dbReference>
<dbReference type="SUPFAM" id="SSF57850">
    <property type="entry name" value="RING/U-box"/>
    <property type="match status" value="1"/>
</dbReference>
<dbReference type="GO" id="GO:0008270">
    <property type="term" value="F:zinc ion binding"/>
    <property type="evidence" value="ECO:0007669"/>
    <property type="project" value="UniProtKB-KW"/>
</dbReference>
<dbReference type="InterPro" id="IPR001841">
    <property type="entry name" value="Znf_RING"/>
</dbReference>
<gene>
    <name evidence="4" type="ORF">FOZ60_010994</name>
</gene>
<evidence type="ECO:0000313" key="5">
    <source>
        <dbReference type="Proteomes" id="UP000541610"/>
    </source>
</evidence>
<organism evidence="4 5">
    <name type="scientific">Perkinsus olseni</name>
    <name type="common">Perkinsus atlanticus</name>
    <dbReference type="NCBI Taxonomy" id="32597"/>
    <lineage>
        <taxon>Eukaryota</taxon>
        <taxon>Sar</taxon>
        <taxon>Alveolata</taxon>
        <taxon>Perkinsozoa</taxon>
        <taxon>Perkinsea</taxon>
        <taxon>Perkinsida</taxon>
        <taxon>Perkinsidae</taxon>
        <taxon>Perkinsus</taxon>
    </lineage>
</organism>
<feature type="compositionally biased region" description="Acidic residues" evidence="2">
    <location>
        <begin position="584"/>
        <end position="599"/>
    </location>
</feature>
<dbReference type="InterPro" id="IPR013083">
    <property type="entry name" value="Znf_RING/FYVE/PHD"/>
</dbReference>
<dbReference type="PROSITE" id="PS50089">
    <property type="entry name" value="ZF_RING_2"/>
    <property type="match status" value="1"/>
</dbReference>
<feature type="compositionally biased region" description="Acidic residues" evidence="2">
    <location>
        <begin position="486"/>
        <end position="542"/>
    </location>
</feature>
<feature type="domain" description="RING-type" evidence="3">
    <location>
        <begin position="293"/>
        <end position="347"/>
    </location>
</feature>
<feature type="compositionally biased region" description="Basic and acidic residues" evidence="2">
    <location>
        <begin position="551"/>
        <end position="562"/>
    </location>
</feature>